<proteinExistence type="predicted"/>
<feature type="region of interest" description="Disordered" evidence="1">
    <location>
        <begin position="1"/>
        <end position="26"/>
    </location>
</feature>
<organism evidence="2 3">
    <name type="scientific">Meira miltonrushii</name>
    <dbReference type="NCBI Taxonomy" id="1280837"/>
    <lineage>
        <taxon>Eukaryota</taxon>
        <taxon>Fungi</taxon>
        <taxon>Dikarya</taxon>
        <taxon>Basidiomycota</taxon>
        <taxon>Ustilaginomycotina</taxon>
        <taxon>Exobasidiomycetes</taxon>
        <taxon>Exobasidiales</taxon>
        <taxon>Brachybasidiaceae</taxon>
        <taxon>Meira</taxon>
    </lineage>
</organism>
<dbReference type="GeneID" id="37019413"/>
<evidence type="ECO:0000256" key="1">
    <source>
        <dbReference type="SAM" id="MobiDB-lite"/>
    </source>
</evidence>
<sequence>MNFETQRPQHGGVMIEKRQVSKRTRRERLPGKNQKYLRAVKNFFEKDDLHLADAMEQQKLKFQTIGQTDSHSSSGFGHVSDPPSPTTQKVNELEMLLNAPPSPKMSHQSQGAAFSQHKSTLLSTSPRHSEMNQVSPPSGSGKEAQHSQHSEHLIAAYSPKSHSRTFASITTPFSKEVKRNNNGRRPKGYDSNANKIALFAETFLNHNKAASQEDAIRLAKEKLSAIRERTSNNLKNWKHIAKTEPSKAGEMKTNVPKHLPINLYVSARAHQLYHRGQSKDLAEAEKLAKAESVQFREKKRKHNAIYEDKRRQKKQA</sequence>
<accession>A0A316VQ27</accession>
<keyword evidence="3" id="KW-1185">Reference proteome</keyword>
<protein>
    <submittedName>
        <fullName evidence="2">Uncharacterized protein</fullName>
    </submittedName>
</protein>
<gene>
    <name evidence="2" type="ORF">FA14DRAFT_153836</name>
</gene>
<dbReference type="AlphaFoldDB" id="A0A316VQ27"/>
<feature type="compositionally biased region" description="Polar residues" evidence="1">
    <location>
        <begin position="63"/>
        <end position="75"/>
    </location>
</feature>
<feature type="region of interest" description="Disordered" evidence="1">
    <location>
        <begin position="291"/>
        <end position="316"/>
    </location>
</feature>
<dbReference type="RefSeq" id="XP_025358815.1">
    <property type="nucleotide sequence ID" value="XM_025497632.1"/>
</dbReference>
<dbReference type="InParanoid" id="A0A316VQ27"/>
<evidence type="ECO:0000313" key="3">
    <source>
        <dbReference type="Proteomes" id="UP000245771"/>
    </source>
</evidence>
<feature type="compositionally biased region" description="Polar residues" evidence="1">
    <location>
        <begin position="105"/>
        <end position="138"/>
    </location>
</feature>
<name>A0A316VQ27_9BASI</name>
<dbReference type="EMBL" id="KZ819602">
    <property type="protein sequence ID" value="PWN38513.1"/>
    <property type="molecule type" value="Genomic_DNA"/>
</dbReference>
<reference evidence="2 3" key="1">
    <citation type="journal article" date="2018" name="Mol. Biol. Evol.">
        <title>Broad Genomic Sampling Reveals a Smut Pathogenic Ancestry of the Fungal Clade Ustilaginomycotina.</title>
        <authorList>
            <person name="Kijpornyongpan T."/>
            <person name="Mondo S.J."/>
            <person name="Barry K."/>
            <person name="Sandor L."/>
            <person name="Lee J."/>
            <person name="Lipzen A."/>
            <person name="Pangilinan J."/>
            <person name="LaButti K."/>
            <person name="Hainaut M."/>
            <person name="Henrissat B."/>
            <person name="Grigoriev I.V."/>
            <person name="Spatafora J.W."/>
            <person name="Aime M.C."/>
        </authorList>
    </citation>
    <scope>NUCLEOTIDE SEQUENCE [LARGE SCALE GENOMIC DNA]</scope>
    <source>
        <strain evidence="2 3">MCA 3882</strain>
    </source>
</reference>
<evidence type="ECO:0000313" key="2">
    <source>
        <dbReference type="EMBL" id="PWN38513.1"/>
    </source>
</evidence>
<feature type="region of interest" description="Disordered" evidence="1">
    <location>
        <begin position="63"/>
        <end position="150"/>
    </location>
</feature>
<dbReference type="Proteomes" id="UP000245771">
    <property type="component" value="Unassembled WGS sequence"/>
</dbReference>